<evidence type="ECO:0000256" key="1">
    <source>
        <dbReference type="SAM" id="Phobius"/>
    </source>
</evidence>
<keyword evidence="1" id="KW-0812">Transmembrane</keyword>
<accession>A0ABV2HVX5</accession>
<proteinExistence type="predicted"/>
<dbReference type="EMBL" id="JBEPLM010000007">
    <property type="protein sequence ID" value="MET3594721.1"/>
    <property type="molecule type" value="Genomic_DNA"/>
</dbReference>
<keyword evidence="1" id="KW-1133">Transmembrane helix</keyword>
<sequence length="42" mass="4802">MDEHDDQKGASPEDVRHALRGWGFFFVLMTSIFGVAYVLVEM</sequence>
<gene>
    <name evidence="2" type="ORF">ABID26_004129</name>
</gene>
<evidence type="ECO:0008006" key="4">
    <source>
        <dbReference type="Google" id="ProtNLM"/>
    </source>
</evidence>
<reference evidence="2 3" key="1">
    <citation type="submission" date="2024-06" db="EMBL/GenBank/DDBJ databases">
        <title>Genomic Encyclopedia of Type Strains, Phase IV (KMG-IV): sequencing the most valuable type-strain genomes for metagenomic binning, comparative biology and taxonomic classification.</title>
        <authorList>
            <person name="Goeker M."/>
        </authorList>
    </citation>
    <scope>NUCLEOTIDE SEQUENCE [LARGE SCALE GENOMIC DNA]</scope>
    <source>
        <strain evidence="2 3">DSM 29846</strain>
    </source>
</reference>
<feature type="transmembrane region" description="Helical" evidence="1">
    <location>
        <begin position="22"/>
        <end position="40"/>
    </location>
</feature>
<keyword evidence="3" id="KW-1185">Reference proteome</keyword>
<keyword evidence="1" id="KW-0472">Membrane</keyword>
<name>A0ABV2HVX5_9HYPH</name>
<comment type="caution">
    <text evidence="2">The sequence shown here is derived from an EMBL/GenBank/DDBJ whole genome shotgun (WGS) entry which is preliminary data.</text>
</comment>
<evidence type="ECO:0000313" key="2">
    <source>
        <dbReference type="EMBL" id="MET3594721.1"/>
    </source>
</evidence>
<protein>
    <recommendedName>
        <fullName evidence="4">YqzM family protein</fullName>
    </recommendedName>
</protein>
<organism evidence="2 3">
    <name type="scientific">Mesorhizobium shonense</name>
    <dbReference type="NCBI Taxonomy" id="1209948"/>
    <lineage>
        <taxon>Bacteria</taxon>
        <taxon>Pseudomonadati</taxon>
        <taxon>Pseudomonadota</taxon>
        <taxon>Alphaproteobacteria</taxon>
        <taxon>Hyphomicrobiales</taxon>
        <taxon>Phyllobacteriaceae</taxon>
        <taxon>Mesorhizobium</taxon>
    </lineage>
</organism>
<evidence type="ECO:0000313" key="3">
    <source>
        <dbReference type="Proteomes" id="UP001549036"/>
    </source>
</evidence>
<dbReference type="RefSeq" id="WP_354416155.1">
    <property type="nucleotide sequence ID" value="NZ_JBEPLM010000007.1"/>
</dbReference>
<dbReference type="Proteomes" id="UP001549036">
    <property type="component" value="Unassembled WGS sequence"/>
</dbReference>